<protein>
    <submittedName>
        <fullName evidence="4">SGNH/GDSL hydrolase family protein</fullName>
    </submittedName>
</protein>
<comment type="caution">
    <text evidence="4">The sequence shown here is derived from an EMBL/GenBank/DDBJ whole genome shotgun (WGS) entry which is preliminary data.</text>
</comment>
<dbReference type="InterPro" id="IPR053140">
    <property type="entry name" value="GDSL_Rv0518-like"/>
</dbReference>
<dbReference type="Pfam" id="PF13472">
    <property type="entry name" value="Lipase_GDSL_2"/>
    <property type="match status" value="1"/>
</dbReference>
<keyword evidence="5" id="KW-1185">Reference proteome</keyword>
<keyword evidence="4" id="KW-0378">Hydrolase</keyword>
<evidence type="ECO:0000313" key="5">
    <source>
        <dbReference type="Proteomes" id="UP000028058"/>
    </source>
</evidence>
<evidence type="ECO:0000256" key="2">
    <source>
        <dbReference type="SAM" id="Phobius"/>
    </source>
</evidence>
<sequence length="471" mass="49703">MEQPGGEPPTRRPRPGNAPTGAGSSLVRGDKPRVTKRNGYALLAALAAVVVLISVAIFVGVGGDRSVGDPSAATRQQRNSAAPAVSGRWVGSWATAPAAAQPKSFHGHAGKSIRNVVHTSIGGSAARIQLSNLYGTRPLSITGATIALAAAPSNPTAASGSMRRLTFSGRPSVSIPAGQAVVSDPVRLNVPAAADLLVSTYSPTPSGPVTYHPYARQTSYLAEGNRTGDPRGTAYTEQSPYWRYLTGVDVYSTEAEGTLVALGDSITDGITSTAGANHRWPDFLAERLREESGAPRYGVLNQGISGNRVLIDGSRFSPNNGPSGLSRFERDVMTRSGVRVAVVQLGINDILKTPRQLDARQILDGLRQMVRQAHGRGVPVVGGTLLPFGGHRGYGPQTEAVRQQVNQVIRAGGVFDAVADFDRALRDPSQPHRLLPAYDSGDHLHPSDDGYREMARTIKLSDLRGTAPARL</sequence>
<dbReference type="Proteomes" id="UP000028058">
    <property type="component" value="Unassembled WGS sequence"/>
</dbReference>
<dbReference type="CDD" id="cd01830">
    <property type="entry name" value="XynE_like"/>
    <property type="match status" value="1"/>
</dbReference>
<dbReference type="InterPro" id="IPR036514">
    <property type="entry name" value="SGNH_hydro_sf"/>
</dbReference>
<accession>A0A3R7J7Q2</accession>
<proteinExistence type="predicted"/>
<evidence type="ECO:0000259" key="3">
    <source>
        <dbReference type="Pfam" id="PF13472"/>
    </source>
</evidence>
<feature type="region of interest" description="Disordered" evidence="1">
    <location>
        <begin position="1"/>
        <end position="31"/>
    </location>
</feature>
<name>A0A3R7J7Q2_9ACTN</name>
<feature type="transmembrane region" description="Helical" evidence="2">
    <location>
        <begin position="40"/>
        <end position="61"/>
    </location>
</feature>
<dbReference type="OrthoDB" id="1828825at2"/>
<dbReference type="PANTHER" id="PTHR43784:SF2">
    <property type="entry name" value="GDSL-LIKE LIPASE_ACYLHYDROLASE, PUTATIVE (AFU_ORTHOLOGUE AFUA_2G00820)-RELATED"/>
    <property type="match status" value="1"/>
</dbReference>
<evidence type="ECO:0000256" key="1">
    <source>
        <dbReference type="SAM" id="MobiDB-lite"/>
    </source>
</evidence>
<evidence type="ECO:0000313" key="4">
    <source>
        <dbReference type="EMBL" id="RKM97904.1"/>
    </source>
</evidence>
<dbReference type="InterPro" id="IPR013830">
    <property type="entry name" value="SGNH_hydro"/>
</dbReference>
<dbReference type="PANTHER" id="PTHR43784">
    <property type="entry name" value="GDSL-LIKE LIPASE/ACYLHYDROLASE, PUTATIVE (AFU_ORTHOLOGUE AFUA_2G00820)-RELATED"/>
    <property type="match status" value="1"/>
</dbReference>
<reference evidence="4 5" key="1">
    <citation type="journal article" date="2014" name="Genome Announc.">
        <title>Draft Genome Sequence of Streptomyces fradiae ATCC 19609, a Strain Highly Sensitive to Antibiotics.</title>
        <authorList>
            <person name="Bekker O.B."/>
            <person name="Klimina K.M."/>
            <person name="Vatlin A.A."/>
            <person name="Zakharevich N.V."/>
            <person name="Kasianov A.S."/>
            <person name="Danilenko V.N."/>
        </authorList>
    </citation>
    <scope>NUCLEOTIDE SEQUENCE [LARGE SCALE GENOMIC DNA]</scope>
    <source>
        <strain evidence="4 5">ATCC 19609</strain>
    </source>
</reference>
<keyword evidence="2" id="KW-0472">Membrane</keyword>
<dbReference type="EMBL" id="JNAD02000002">
    <property type="protein sequence ID" value="RKM97904.1"/>
    <property type="molecule type" value="Genomic_DNA"/>
</dbReference>
<dbReference type="AlphaFoldDB" id="A0A3R7J7Q2"/>
<keyword evidence="2" id="KW-0812">Transmembrane</keyword>
<organism evidence="4 5">
    <name type="scientific">Streptomyces xinghaiensis</name>
    <dbReference type="NCBI Taxonomy" id="1038928"/>
    <lineage>
        <taxon>Bacteria</taxon>
        <taxon>Bacillati</taxon>
        <taxon>Actinomycetota</taxon>
        <taxon>Actinomycetes</taxon>
        <taxon>Kitasatosporales</taxon>
        <taxon>Streptomycetaceae</taxon>
        <taxon>Streptomyces</taxon>
    </lineage>
</organism>
<dbReference type="SUPFAM" id="SSF52266">
    <property type="entry name" value="SGNH hydrolase"/>
    <property type="match status" value="1"/>
</dbReference>
<dbReference type="Gene3D" id="3.40.50.1110">
    <property type="entry name" value="SGNH hydrolase"/>
    <property type="match status" value="1"/>
</dbReference>
<gene>
    <name evidence="4" type="ORF">SFRA_004965</name>
</gene>
<feature type="domain" description="SGNH hydrolase-type esterase" evidence="3">
    <location>
        <begin position="261"/>
        <end position="452"/>
    </location>
</feature>
<dbReference type="GO" id="GO:0016787">
    <property type="term" value="F:hydrolase activity"/>
    <property type="evidence" value="ECO:0007669"/>
    <property type="project" value="UniProtKB-KW"/>
</dbReference>
<keyword evidence="2" id="KW-1133">Transmembrane helix</keyword>